<sequence>MSGGKAFGDKSGTHNGSTLAAGVEGVVPDFPAAPPAGADARSRRRRAPAEDQAQRRTPHLGLGPLGSLGVLTSL</sequence>
<evidence type="ECO:0000313" key="2">
    <source>
        <dbReference type="EMBL" id="GGX64378.1"/>
    </source>
</evidence>
<protein>
    <submittedName>
        <fullName evidence="2">Uncharacterized protein</fullName>
    </submittedName>
</protein>
<feature type="region of interest" description="Disordered" evidence="1">
    <location>
        <begin position="1"/>
        <end position="74"/>
    </location>
</feature>
<evidence type="ECO:0000256" key="1">
    <source>
        <dbReference type="SAM" id="MobiDB-lite"/>
    </source>
</evidence>
<dbReference type="EMBL" id="BMUT01000001">
    <property type="protein sequence ID" value="GGX64378.1"/>
    <property type="molecule type" value="Genomic_DNA"/>
</dbReference>
<organism evidence="2 3">
    <name type="scientific">Streptomyces hiroshimensis</name>
    <dbReference type="NCBI Taxonomy" id="66424"/>
    <lineage>
        <taxon>Bacteria</taxon>
        <taxon>Bacillati</taxon>
        <taxon>Actinomycetota</taxon>
        <taxon>Actinomycetes</taxon>
        <taxon>Kitasatosporales</taxon>
        <taxon>Streptomycetaceae</taxon>
        <taxon>Streptomyces</taxon>
    </lineage>
</organism>
<proteinExistence type="predicted"/>
<feature type="compositionally biased region" description="Low complexity" evidence="1">
    <location>
        <begin position="60"/>
        <end position="74"/>
    </location>
</feature>
<reference evidence="3" key="1">
    <citation type="journal article" date="2019" name="Int. J. Syst. Evol. Microbiol.">
        <title>The Global Catalogue of Microorganisms (GCM) 10K type strain sequencing project: providing services to taxonomists for standard genome sequencing and annotation.</title>
        <authorList>
            <consortium name="The Broad Institute Genomics Platform"/>
            <consortium name="The Broad Institute Genome Sequencing Center for Infectious Disease"/>
            <person name="Wu L."/>
            <person name="Ma J."/>
        </authorList>
    </citation>
    <scope>NUCLEOTIDE SEQUENCE [LARGE SCALE GENOMIC DNA]</scope>
    <source>
        <strain evidence="3">JCM 4586</strain>
    </source>
</reference>
<evidence type="ECO:0000313" key="3">
    <source>
        <dbReference type="Proteomes" id="UP000659223"/>
    </source>
</evidence>
<comment type="caution">
    <text evidence="2">The sequence shown here is derived from an EMBL/GenBank/DDBJ whole genome shotgun (WGS) entry which is preliminary data.</text>
</comment>
<gene>
    <name evidence="2" type="ORF">GCM10010324_06630</name>
</gene>
<name>A0ABQ2Y5M6_9ACTN</name>
<keyword evidence="3" id="KW-1185">Reference proteome</keyword>
<accession>A0ABQ2Y5M6</accession>
<dbReference type="Proteomes" id="UP000659223">
    <property type="component" value="Unassembled WGS sequence"/>
</dbReference>